<dbReference type="InterPro" id="IPR011234">
    <property type="entry name" value="Fumarylacetoacetase-like_C"/>
</dbReference>
<reference evidence="4" key="1">
    <citation type="submission" date="2016-10" db="EMBL/GenBank/DDBJ databases">
        <authorList>
            <person name="Varghese N."/>
            <person name="Submissions S."/>
        </authorList>
    </citation>
    <scope>NUCLEOTIDE SEQUENCE [LARGE SCALE GENOMIC DNA]</scope>
    <source>
        <strain evidence="4">DSM 22127</strain>
    </source>
</reference>
<feature type="domain" description="Fumarylacetoacetase-like C-terminal" evidence="2">
    <location>
        <begin position="72"/>
        <end position="300"/>
    </location>
</feature>
<accession>A0A1H1PDF1</accession>
<evidence type="ECO:0000256" key="1">
    <source>
        <dbReference type="SAM" id="MobiDB-lite"/>
    </source>
</evidence>
<dbReference type="RefSeq" id="WP_172833873.1">
    <property type="nucleotide sequence ID" value="NZ_LT629757.1"/>
</dbReference>
<dbReference type="GO" id="GO:0003824">
    <property type="term" value="F:catalytic activity"/>
    <property type="evidence" value="ECO:0007669"/>
    <property type="project" value="InterPro"/>
</dbReference>
<dbReference type="InterPro" id="IPR036663">
    <property type="entry name" value="Fumarylacetoacetase_C_sf"/>
</dbReference>
<dbReference type="PANTHER" id="PTHR43211:SF1">
    <property type="entry name" value="BLL6422 PROTEIN"/>
    <property type="match status" value="1"/>
</dbReference>
<protein>
    <submittedName>
        <fullName evidence="3">2-keto-4-pentenoate hydratase/2-oxohepta-3-ene-1,7-dioic acid hydratase (Catechol pathway)</fullName>
    </submittedName>
</protein>
<organism evidence="3 4">
    <name type="scientific">Nocardioides scoriae</name>
    <dbReference type="NCBI Taxonomy" id="642780"/>
    <lineage>
        <taxon>Bacteria</taxon>
        <taxon>Bacillati</taxon>
        <taxon>Actinomycetota</taxon>
        <taxon>Actinomycetes</taxon>
        <taxon>Propionibacteriales</taxon>
        <taxon>Nocardioidaceae</taxon>
        <taxon>Nocardioides</taxon>
    </lineage>
</organism>
<dbReference type="Pfam" id="PF01557">
    <property type="entry name" value="FAA_hydrolase"/>
    <property type="match status" value="1"/>
</dbReference>
<dbReference type="SUPFAM" id="SSF56529">
    <property type="entry name" value="FAH"/>
    <property type="match status" value="1"/>
</dbReference>
<dbReference type="Proteomes" id="UP000198859">
    <property type="component" value="Chromosome I"/>
</dbReference>
<dbReference type="EMBL" id="LT629757">
    <property type="protein sequence ID" value="SDS09301.1"/>
    <property type="molecule type" value="Genomic_DNA"/>
</dbReference>
<gene>
    <name evidence="3" type="ORF">SAMN04488570_1112</name>
</gene>
<dbReference type="STRING" id="642780.SAMN04488570_1112"/>
<dbReference type="PANTHER" id="PTHR43211">
    <property type="entry name" value="FUMARYLACETOACETATE HYDROLASE"/>
    <property type="match status" value="1"/>
</dbReference>
<evidence type="ECO:0000313" key="4">
    <source>
        <dbReference type="Proteomes" id="UP000198859"/>
    </source>
</evidence>
<evidence type="ECO:0000313" key="3">
    <source>
        <dbReference type="EMBL" id="SDS09301.1"/>
    </source>
</evidence>
<sequence>MRLATYLDPAGTRRAGVVVEDRVFALPGDTTVEQLVERGLSAALEMGARAVTGEGTALAGVRLQVPLRPASIRDFVTFEEHVEGVRRSIDRSSGVPDAWYDAPTFYFTNPHALVAADEEVAFPARSVARDLELEVAVVVQGEGRSLDEAAARDHVFGYTLMNDWSARDLQAREMQVGLGPAKGKDFATSLGPWLVTADELEDRRDPGGFLDLACRVLVNGDVIGEDRLAHMGWTFEAMIAHASRDSRVVAGDVMGSGTTGHGGCLAELWGRHGRQDPPPLRDGDVVTLEVEGLGRLSNRVTSAPASPAAPAVSRRTPAERDAARTASVPS</sequence>
<keyword evidence="4" id="KW-1185">Reference proteome</keyword>
<feature type="compositionally biased region" description="Low complexity" evidence="1">
    <location>
        <begin position="299"/>
        <end position="315"/>
    </location>
</feature>
<feature type="region of interest" description="Disordered" evidence="1">
    <location>
        <begin position="297"/>
        <end position="330"/>
    </location>
</feature>
<dbReference type="AlphaFoldDB" id="A0A1H1PDF1"/>
<name>A0A1H1PDF1_9ACTN</name>
<proteinExistence type="predicted"/>
<evidence type="ECO:0000259" key="2">
    <source>
        <dbReference type="Pfam" id="PF01557"/>
    </source>
</evidence>
<dbReference type="Gene3D" id="3.90.850.10">
    <property type="entry name" value="Fumarylacetoacetase-like, C-terminal domain"/>
    <property type="match status" value="1"/>
</dbReference>